<protein>
    <submittedName>
        <fullName evidence="7">Phenoloxidase-activating factor 2 like protein</fullName>
    </submittedName>
</protein>
<keyword evidence="3" id="KW-1015">Disulfide bond</keyword>
<sequence>MNQIHLLEILCVFFATIGKIFSLNYVSEPNFAFFQRAAVLPENSEVPPINETVLPDFPLASIMPRKTGRAYTILYPLTFENRGGKSLNFTLQQPQPPAEENQVQSRVMNQPKLYPNFRFDLPPYNKAMDSGSVERPPPSSDEYDDSDSPPVRPPPPSKQYNGKPPTFAQPPAPPAPPAYDKSYQPQPPPEPPAYDKSYQPQPPPAPPAYDKSYQPQPPPPTQYNQKSPRLASLSSPPSAPQPPQPQPFDKSIAFIAYLPLLRYNKTISQPRSIAPPSTTTATPNKSNARPVPPPFPYSKNTVPKYKILPLQAYNKATFVSSTVIPPPTSSKSQQQFASCICVPYYLCKDGVINSGGRLQAIHKRTARSLNYDFFNKTLPAISIQPKTSGTYTNTQSAEPNTCQPNEVCCQIYFSDNTDDGDDGNYYPVATPPPEPSYPSPPRYPDKRKQYNVCGVRKVYGVQRRLKQLQYSGDVAEFGEYPWQVAILKKVVGDKNLYLCGGVLISPQWIATVAHCIKKDKSSPLLVRLGEWDVNRKDEVYPYIEKDVTTIAIHPEFDPESLVNDLALLRIIAPVDPRIPHITPACLPFPGQVFDNQKCWVSGWGKDFFGPKGAYQNVLKEVDVPVVSRALCSTELRSTNLGPDFQLHPGFLCAGGEAGKDACTGDGGSPLVCTSNGLWYVVGLVSWGIGCGQPGIPGVYVNVLYYADWINNITRR</sequence>
<dbReference type="GO" id="GO:0006508">
    <property type="term" value="P:proteolysis"/>
    <property type="evidence" value="ECO:0007669"/>
    <property type="project" value="InterPro"/>
</dbReference>
<dbReference type="SUPFAM" id="SSF50494">
    <property type="entry name" value="Trypsin-like serine proteases"/>
    <property type="match status" value="1"/>
</dbReference>
<evidence type="ECO:0000313" key="7">
    <source>
        <dbReference type="EMBL" id="KAF8763893.1"/>
    </source>
</evidence>
<evidence type="ECO:0000256" key="1">
    <source>
        <dbReference type="ARBA" id="ARBA00004613"/>
    </source>
</evidence>
<feature type="compositionally biased region" description="Pro residues" evidence="5">
    <location>
        <begin position="429"/>
        <end position="442"/>
    </location>
</feature>
<comment type="similarity">
    <text evidence="4">Belongs to the peptidase S1 family. CLIP subfamily.</text>
</comment>
<reference evidence="7" key="1">
    <citation type="journal article" date="2020" name="bioRxiv">
        <title>Chromosome-level reference genome of the European wasp spider Argiope bruennichi: a resource for studies on range expansion and evolutionary adaptation.</title>
        <authorList>
            <person name="Sheffer M.M."/>
            <person name="Hoppe A."/>
            <person name="Krehenwinkel H."/>
            <person name="Uhl G."/>
            <person name="Kuss A.W."/>
            <person name="Jensen L."/>
            <person name="Jensen C."/>
            <person name="Gillespie R.G."/>
            <person name="Hoff K.J."/>
            <person name="Prost S."/>
        </authorList>
    </citation>
    <scope>NUCLEOTIDE SEQUENCE</scope>
</reference>
<dbReference type="InterPro" id="IPR001254">
    <property type="entry name" value="Trypsin_dom"/>
</dbReference>
<dbReference type="GO" id="GO:0004252">
    <property type="term" value="F:serine-type endopeptidase activity"/>
    <property type="evidence" value="ECO:0007669"/>
    <property type="project" value="InterPro"/>
</dbReference>
<dbReference type="Proteomes" id="UP000807504">
    <property type="component" value="Unassembled WGS sequence"/>
</dbReference>
<name>A0A8T0E0B9_ARGBR</name>
<accession>A0A8T0E0B9</accession>
<dbReference type="GO" id="GO:0005576">
    <property type="term" value="C:extracellular region"/>
    <property type="evidence" value="ECO:0007669"/>
    <property type="project" value="UniProtKB-SubCell"/>
</dbReference>
<feature type="domain" description="Peptidase S1" evidence="6">
    <location>
        <begin position="469"/>
        <end position="714"/>
    </location>
</feature>
<proteinExistence type="inferred from homology"/>
<feature type="region of interest" description="Disordered" evidence="5">
    <location>
        <begin position="86"/>
        <end position="105"/>
    </location>
</feature>
<feature type="compositionally biased region" description="Pro residues" evidence="5">
    <location>
        <begin position="167"/>
        <end position="177"/>
    </location>
</feature>
<dbReference type="Gene3D" id="2.40.10.10">
    <property type="entry name" value="Trypsin-like serine proteases"/>
    <property type="match status" value="1"/>
</dbReference>
<dbReference type="InterPro" id="IPR051487">
    <property type="entry name" value="Ser/Thr_Proteases_Immune/Dev"/>
</dbReference>
<dbReference type="InterPro" id="IPR043504">
    <property type="entry name" value="Peptidase_S1_PA_chymotrypsin"/>
</dbReference>
<dbReference type="PROSITE" id="PS50240">
    <property type="entry name" value="TRYPSIN_DOM"/>
    <property type="match status" value="1"/>
</dbReference>
<comment type="subcellular location">
    <subcellularLocation>
        <location evidence="1">Secreted</location>
    </subcellularLocation>
</comment>
<evidence type="ECO:0000256" key="3">
    <source>
        <dbReference type="ARBA" id="ARBA00023157"/>
    </source>
</evidence>
<feature type="compositionally biased region" description="Pro residues" evidence="5">
    <location>
        <begin position="237"/>
        <end position="246"/>
    </location>
</feature>
<evidence type="ECO:0000256" key="4">
    <source>
        <dbReference type="ARBA" id="ARBA00024195"/>
    </source>
</evidence>
<feature type="region of interest" description="Disordered" evidence="5">
    <location>
        <begin position="269"/>
        <end position="294"/>
    </location>
</feature>
<dbReference type="AlphaFoldDB" id="A0A8T0E0B9"/>
<dbReference type="InterPro" id="IPR041515">
    <property type="entry name" value="PPAF-2-like_Clip"/>
</dbReference>
<dbReference type="InterPro" id="IPR001314">
    <property type="entry name" value="Peptidase_S1A"/>
</dbReference>
<organism evidence="7 8">
    <name type="scientific">Argiope bruennichi</name>
    <name type="common">Wasp spider</name>
    <name type="synonym">Aranea bruennichi</name>
    <dbReference type="NCBI Taxonomy" id="94029"/>
    <lineage>
        <taxon>Eukaryota</taxon>
        <taxon>Metazoa</taxon>
        <taxon>Ecdysozoa</taxon>
        <taxon>Arthropoda</taxon>
        <taxon>Chelicerata</taxon>
        <taxon>Arachnida</taxon>
        <taxon>Araneae</taxon>
        <taxon>Araneomorphae</taxon>
        <taxon>Entelegynae</taxon>
        <taxon>Araneoidea</taxon>
        <taxon>Araneidae</taxon>
        <taxon>Argiope</taxon>
    </lineage>
</organism>
<feature type="compositionally biased region" description="Low complexity" evidence="5">
    <location>
        <begin position="227"/>
        <end position="236"/>
    </location>
</feature>
<dbReference type="Pfam" id="PF18322">
    <property type="entry name" value="CLIP_1"/>
    <property type="match status" value="1"/>
</dbReference>
<evidence type="ECO:0000256" key="5">
    <source>
        <dbReference type="SAM" id="MobiDB-lite"/>
    </source>
</evidence>
<reference evidence="7" key="2">
    <citation type="submission" date="2020-06" db="EMBL/GenBank/DDBJ databases">
        <authorList>
            <person name="Sheffer M."/>
        </authorList>
    </citation>
    <scope>NUCLEOTIDE SEQUENCE</scope>
</reference>
<evidence type="ECO:0000256" key="2">
    <source>
        <dbReference type="ARBA" id="ARBA00022525"/>
    </source>
</evidence>
<dbReference type="PANTHER" id="PTHR24256">
    <property type="entry name" value="TRYPTASE-RELATED"/>
    <property type="match status" value="1"/>
</dbReference>
<keyword evidence="8" id="KW-1185">Reference proteome</keyword>
<dbReference type="EMBL" id="JABXBU010002231">
    <property type="protein sequence ID" value="KAF8763893.1"/>
    <property type="molecule type" value="Genomic_DNA"/>
</dbReference>
<dbReference type="PRINTS" id="PR00722">
    <property type="entry name" value="CHYMOTRYPSIN"/>
</dbReference>
<dbReference type="CDD" id="cd00190">
    <property type="entry name" value="Tryp_SPc"/>
    <property type="match status" value="1"/>
</dbReference>
<feature type="region of interest" description="Disordered" evidence="5">
    <location>
        <begin position="114"/>
        <end position="248"/>
    </location>
</feature>
<evidence type="ECO:0000259" key="6">
    <source>
        <dbReference type="PROSITE" id="PS50240"/>
    </source>
</evidence>
<feature type="compositionally biased region" description="Low complexity" evidence="5">
    <location>
        <begin position="270"/>
        <end position="283"/>
    </location>
</feature>
<dbReference type="Pfam" id="PF00089">
    <property type="entry name" value="Trypsin"/>
    <property type="match status" value="1"/>
</dbReference>
<feature type="region of interest" description="Disordered" evidence="5">
    <location>
        <begin position="422"/>
        <end position="443"/>
    </location>
</feature>
<keyword evidence="2" id="KW-0964">Secreted</keyword>
<comment type="caution">
    <text evidence="7">The sequence shown here is derived from an EMBL/GenBank/DDBJ whole genome shotgun (WGS) entry which is preliminary data.</text>
</comment>
<gene>
    <name evidence="7" type="ORF">HNY73_022026</name>
</gene>
<dbReference type="InterPro" id="IPR009003">
    <property type="entry name" value="Peptidase_S1_PA"/>
</dbReference>
<evidence type="ECO:0000313" key="8">
    <source>
        <dbReference type="Proteomes" id="UP000807504"/>
    </source>
</evidence>
<dbReference type="SMART" id="SM00020">
    <property type="entry name" value="Tryp_SPc"/>
    <property type="match status" value="1"/>
</dbReference>
<dbReference type="FunFam" id="2.40.10.10:FF:000038">
    <property type="entry name" value="Serine protease"/>
    <property type="match status" value="1"/>
</dbReference>